<name>A0ACD5DD37_9LACO</name>
<dbReference type="Proteomes" id="UP001149860">
    <property type="component" value="Chromosome"/>
</dbReference>
<dbReference type="EMBL" id="CP168151">
    <property type="protein sequence ID" value="XFD39187.1"/>
    <property type="molecule type" value="Genomic_DNA"/>
</dbReference>
<organism evidence="1 2">
    <name type="scientific">Lentilactobacillus terminaliae</name>
    <dbReference type="NCBI Taxonomy" id="3003483"/>
    <lineage>
        <taxon>Bacteria</taxon>
        <taxon>Bacillati</taxon>
        <taxon>Bacillota</taxon>
        <taxon>Bacilli</taxon>
        <taxon>Lactobacillales</taxon>
        <taxon>Lactobacillaceae</taxon>
        <taxon>Lentilactobacillus</taxon>
    </lineage>
</organism>
<accession>A0ACD5DD37</accession>
<sequence length="704" mass="78466">MESLYLIGLLLLGVIAANVVKQFIPRVPDAFIFITMGLLLSFTPAFNGFELEPEFFMLVIIAPLMFVDGQRQSFRKIRQKFSTIFLLSVVLIIGTILIVGILTNLVETQWTLPLAIALVAVVTPTDAVAVKSLTSDNGREMPGGVGDVLELESLFNDATGLVMLDLALSVLQKGSFSLFTGLSHFLFVSIGGVVLGIVLGLIIVGVRVWLNVHINNAETSIIPISIMTPFLVYIVAEQLGTSGILAVVATGIVHNWEASRLRLTSTRVQLTSSTIWTTISNVLNSLVFVILGLSLPEVWKDFVKIGVPGSMQLLGLSILIYLAMLAIRFIWAIREGQGDIRSLFGTAGNAPHRQNARIFALGGVHGTMTLAMAFSLPHLIDGKVFPFREELILVATLVILISMLSSAIMLPRVMPKGTAAYSADDIAHVRSKMVDYATLQIRSQISDHAVREELTSQLQTQKGWTISSVTDDKFQTLLDDTKDYIRNYIHSDAVGDKYGTEVINIYDNAINHWNSGLKNKRTFKHELHVLKKQYKHAKWHIVNGVVTPKQRQRSREQFKATKSPEEWAKWKNIRGAVIALNNEVLEQTDTYLDGILKSRLEAFQSDNTYVYDVRQAVNEYLNRISHEYKQKSVNVDSDLYIQAFQFEYNFVQQASSTGRLPRTLISALYSEINQAQALQLHQLEELSTINTEDQELATSQIENN</sequence>
<gene>
    <name evidence="1" type="ORF">O0236_007055</name>
</gene>
<evidence type="ECO:0000313" key="2">
    <source>
        <dbReference type="Proteomes" id="UP001149860"/>
    </source>
</evidence>
<keyword evidence="2" id="KW-1185">Reference proteome</keyword>
<reference evidence="1" key="1">
    <citation type="submission" date="2024-08" db="EMBL/GenBank/DDBJ databases">
        <title>Lentilactobacillus sp. nov., isolated from tree bark.</title>
        <authorList>
            <person name="Phuengjayaem S."/>
            <person name="Tanasupawat S."/>
        </authorList>
    </citation>
    <scope>NUCLEOTIDE SEQUENCE</scope>
    <source>
        <strain evidence="1">SPB1-3</strain>
    </source>
</reference>
<protein>
    <submittedName>
        <fullName evidence="1">Cation:proton antiporter</fullName>
    </submittedName>
</protein>
<evidence type="ECO:0000313" key="1">
    <source>
        <dbReference type="EMBL" id="XFD39187.1"/>
    </source>
</evidence>
<proteinExistence type="predicted"/>